<sequence>MAGEEASSRGCQSPHRMSQAGKATNARTLLSLWMLYTSSNIIRCLVSCITTVLGYVIHTCDHDKLRRAHPIPKQLKAEWPCEQGDRDSWPPLTGMDNEVHDLVLGPFRDVVEKGRKALDNAREANAQPMQKAAQSLVSNGERALKKIEPVCKRQLDEFGANFVNALKENDEISAFSEQLKDMLWDLDDCVEADDFDGEVYAGLQALLRSSAIKIESLLVRMKLEQPRVEVDPSLLAYDMSRASIASGTSRASIASRISRAPSVMTQGRESEVPEVVSLLPDNAVIEAEEMPSEPVDNPWETKVSERLARNDTTEDDPNITEIATNIERRPRIIPTWESEAEPVSPMLLTDYQAVNRSLFSTLSRDQIQGVPASPDREGYQRGLVSTPLSPKYQLQLPPIPQHSLDLGLPEQPGLEVVQTAPDNAGLMPVVTERDQPGLIAVQQETARHPHRRRPPDNDCTIDLDSSFYQYKGFCDGAKEAILGDLGVKKVKKLGMGANTTIVAKCKKCMYELDWNLVEADLNRQGDANHNTAGVGFRLRLLTKSHLAAKRIDDQLYGCHFCVHSGRTCDETDATVFFTQAQLFAHLARHPRPLPRVPGLIVIEEAAEIPREFRNNYDLHFARPQVPSAMPITAAGQGSSTLWAMPRAVATDSTRQTHGVLRAPADRAMVLQFAKGARIIIDEFPARYNGEWAVGWADNVRAVFPLDCVRILPPDRSEVTIPQIATGAASSLTAVARWKRSPPKEREGKEESAGGGGGGGGGGAATPWLKFDKGEAITTISCKSQNPDNTHRELSEWLIRDAVPYPEHWCWSGCNAKGKWGIFPKAFMVPGRFGEAGNLGQQQPQQQQEESKSKAGGVFSRISNRRQSAAVAAAAAGGGSRRESYQSGSSGSGTILETPSKRSSRPSIY</sequence>
<dbReference type="SUPFAM" id="SSF50044">
    <property type="entry name" value="SH3-domain"/>
    <property type="match status" value="1"/>
</dbReference>
<dbReference type="AlphaFoldDB" id="A0AA39XNJ9"/>
<evidence type="ECO:0000256" key="1">
    <source>
        <dbReference type="SAM" id="MobiDB-lite"/>
    </source>
</evidence>
<feature type="compositionally biased region" description="Polar residues" evidence="1">
    <location>
        <begin position="884"/>
        <end position="896"/>
    </location>
</feature>
<organism evidence="2 3">
    <name type="scientific">Bombardia bombarda</name>
    <dbReference type="NCBI Taxonomy" id="252184"/>
    <lineage>
        <taxon>Eukaryota</taxon>
        <taxon>Fungi</taxon>
        <taxon>Dikarya</taxon>
        <taxon>Ascomycota</taxon>
        <taxon>Pezizomycotina</taxon>
        <taxon>Sordariomycetes</taxon>
        <taxon>Sordariomycetidae</taxon>
        <taxon>Sordariales</taxon>
        <taxon>Lasiosphaeriaceae</taxon>
        <taxon>Bombardia</taxon>
    </lineage>
</organism>
<evidence type="ECO:0000313" key="3">
    <source>
        <dbReference type="Proteomes" id="UP001174934"/>
    </source>
</evidence>
<gene>
    <name evidence="2" type="ORF">B0T17DRAFT_596321</name>
</gene>
<accession>A0AA39XNJ9</accession>
<comment type="caution">
    <text evidence="2">The sequence shown here is derived from an EMBL/GenBank/DDBJ whole genome shotgun (WGS) entry which is preliminary data.</text>
</comment>
<keyword evidence="3" id="KW-1185">Reference proteome</keyword>
<protein>
    <recommendedName>
        <fullName evidence="4">SH3 domain-containing protein</fullName>
    </recommendedName>
</protein>
<feature type="compositionally biased region" description="Basic and acidic residues" evidence="1">
    <location>
        <begin position="741"/>
        <end position="751"/>
    </location>
</feature>
<reference evidence="2" key="1">
    <citation type="submission" date="2023-06" db="EMBL/GenBank/DDBJ databases">
        <title>Genome-scale phylogeny and comparative genomics of the fungal order Sordariales.</title>
        <authorList>
            <consortium name="Lawrence Berkeley National Laboratory"/>
            <person name="Hensen N."/>
            <person name="Bonometti L."/>
            <person name="Westerberg I."/>
            <person name="Brannstrom I.O."/>
            <person name="Guillou S."/>
            <person name="Cros-Aarteil S."/>
            <person name="Calhoun S."/>
            <person name="Haridas S."/>
            <person name="Kuo A."/>
            <person name="Mondo S."/>
            <person name="Pangilinan J."/>
            <person name="Riley R."/>
            <person name="LaButti K."/>
            <person name="Andreopoulos B."/>
            <person name="Lipzen A."/>
            <person name="Chen C."/>
            <person name="Yanf M."/>
            <person name="Daum C."/>
            <person name="Ng V."/>
            <person name="Clum A."/>
            <person name="Steindorff A."/>
            <person name="Ohm R."/>
            <person name="Martin F."/>
            <person name="Silar P."/>
            <person name="Natvig D."/>
            <person name="Lalanne C."/>
            <person name="Gautier V."/>
            <person name="Ament-velasquez S.L."/>
            <person name="Kruys A."/>
            <person name="Hutchinson M.I."/>
            <person name="Powell A.J."/>
            <person name="Barry K."/>
            <person name="Miller A.N."/>
            <person name="Grigoriev I.V."/>
            <person name="Debuchy R."/>
            <person name="Gladieux P."/>
            <person name="Thoren M.H."/>
            <person name="Johannesson H."/>
        </authorList>
    </citation>
    <scope>NUCLEOTIDE SEQUENCE</scope>
    <source>
        <strain evidence="2">SMH3391-2</strain>
    </source>
</reference>
<feature type="region of interest" description="Disordered" evidence="1">
    <location>
        <begin position="833"/>
        <end position="908"/>
    </location>
</feature>
<dbReference type="InterPro" id="IPR036028">
    <property type="entry name" value="SH3-like_dom_sf"/>
</dbReference>
<evidence type="ECO:0000313" key="2">
    <source>
        <dbReference type="EMBL" id="KAK0636925.1"/>
    </source>
</evidence>
<name>A0AA39XNJ9_9PEZI</name>
<dbReference type="Proteomes" id="UP001174934">
    <property type="component" value="Unassembled WGS sequence"/>
</dbReference>
<feature type="compositionally biased region" description="Gly residues" evidence="1">
    <location>
        <begin position="752"/>
        <end position="763"/>
    </location>
</feature>
<proteinExistence type="predicted"/>
<evidence type="ECO:0008006" key="4">
    <source>
        <dbReference type="Google" id="ProtNLM"/>
    </source>
</evidence>
<dbReference type="EMBL" id="JAULSR010000001">
    <property type="protein sequence ID" value="KAK0636925.1"/>
    <property type="molecule type" value="Genomic_DNA"/>
</dbReference>
<feature type="region of interest" description="Disordered" evidence="1">
    <location>
        <begin position="1"/>
        <end position="20"/>
    </location>
</feature>
<feature type="region of interest" description="Disordered" evidence="1">
    <location>
        <begin position="734"/>
        <end position="765"/>
    </location>
</feature>